<evidence type="ECO:0000313" key="3">
    <source>
        <dbReference type="Proteomes" id="UP001153069"/>
    </source>
</evidence>
<organism evidence="2 3">
    <name type="scientific">Seminavis robusta</name>
    <dbReference type="NCBI Taxonomy" id="568900"/>
    <lineage>
        <taxon>Eukaryota</taxon>
        <taxon>Sar</taxon>
        <taxon>Stramenopiles</taxon>
        <taxon>Ochrophyta</taxon>
        <taxon>Bacillariophyta</taxon>
        <taxon>Bacillariophyceae</taxon>
        <taxon>Bacillariophycidae</taxon>
        <taxon>Naviculales</taxon>
        <taxon>Naviculaceae</taxon>
        <taxon>Seminavis</taxon>
    </lineage>
</organism>
<feature type="region of interest" description="Disordered" evidence="1">
    <location>
        <begin position="121"/>
        <end position="140"/>
    </location>
</feature>
<proteinExistence type="predicted"/>
<evidence type="ECO:0000256" key="1">
    <source>
        <dbReference type="SAM" id="MobiDB-lite"/>
    </source>
</evidence>
<evidence type="ECO:0000313" key="2">
    <source>
        <dbReference type="EMBL" id="CAB9528787.1"/>
    </source>
</evidence>
<dbReference type="AlphaFoldDB" id="A0A9N8EV72"/>
<dbReference type="EMBL" id="CAICTM010002319">
    <property type="protein sequence ID" value="CAB9528787.1"/>
    <property type="molecule type" value="Genomic_DNA"/>
</dbReference>
<dbReference type="Proteomes" id="UP001153069">
    <property type="component" value="Unassembled WGS sequence"/>
</dbReference>
<reference evidence="2" key="1">
    <citation type="submission" date="2020-06" db="EMBL/GenBank/DDBJ databases">
        <authorList>
            <consortium name="Plant Systems Biology data submission"/>
        </authorList>
    </citation>
    <scope>NUCLEOTIDE SEQUENCE</scope>
    <source>
        <strain evidence="2">D6</strain>
    </source>
</reference>
<name>A0A9N8EV72_9STRA</name>
<keyword evidence="3" id="KW-1185">Reference proteome</keyword>
<gene>
    <name evidence="2" type="ORF">SEMRO_2321_G323210.1</name>
</gene>
<feature type="compositionally biased region" description="Basic residues" evidence="1">
    <location>
        <begin position="130"/>
        <end position="140"/>
    </location>
</feature>
<accession>A0A9N8EV72</accession>
<protein>
    <submittedName>
        <fullName evidence="2">Uncharacterized protein</fullName>
    </submittedName>
</protein>
<sequence length="140" mass="15590">MQLGVAVQCLSTLPMFGLPVSPEQWVEGLDKRWTAFGLQVQMSGCHHNFGLYVDDMIFFSSDGQADNVSVENGKIVAADEPAKIDELGTCFGKKQGSRGKEDSPVMDVVLEELRQVKPKRRQLSATNVCRNRRMSNKTQK</sequence>
<comment type="caution">
    <text evidence="2">The sequence shown here is derived from an EMBL/GenBank/DDBJ whole genome shotgun (WGS) entry which is preliminary data.</text>
</comment>